<dbReference type="AlphaFoldDB" id="A0AAN8W7A3"/>
<dbReference type="Pfam" id="PF25255">
    <property type="entry name" value="WHD_RNase_II"/>
    <property type="match status" value="1"/>
</dbReference>
<dbReference type="InterPro" id="IPR012340">
    <property type="entry name" value="NA-bd_OB-fold"/>
</dbReference>
<organism evidence="4 5">
    <name type="scientific">Dillenia turbinata</name>
    <dbReference type="NCBI Taxonomy" id="194707"/>
    <lineage>
        <taxon>Eukaryota</taxon>
        <taxon>Viridiplantae</taxon>
        <taxon>Streptophyta</taxon>
        <taxon>Embryophyta</taxon>
        <taxon>Tracheophyta</taxon>
        <taxon>Spermatophyta</taxon>
        <taxon>Magnoliopsida</taxon>
        <taxon>eudicotyledons</taxon>
        <taxon>Gunneridae</taxon>
        <taxon>Pentapetalae</taxon>
        <taxon>Dilleniales</taxon>
        <taxon>Dilleniaceae</taxon>
        <taxon>Dillenia</taxon>
    </lineage>
</organism>
<dbReference type="InterPro" id="IPR056403">
    <property type="entry name" value="RNase_II_barrel"/>
</dbReference>
<feature type="domain" description="Ribonuclease II-like double HTH" evidence="1">
    <location>
        <begin position="806"/>
        <end position="834"/>
    </location>
</feature>
<dbReference type="InterPro" id="IPR056404">
    <property type="entry name" value="HTH_RNase_II"/>
</dbReference>
<evidence type="ECO:0000313" key="5">
    <source>
        <dbReference type="Proteomes" id="UP001370490"/>
    </source>
</evidence>
<feature type="domain" description="Ribonuclease II-like double HTH" evidence="1">
    <location>
        <begin position="177"/>
        <end position="245"/>
    </location>
</feature>
<feature type="domain" description="Ribonuclease II-like double HTH" evidence="1">
    <location>
        <begin position="469"/>
        <end position="532"/>
    </location>
</feature>
<dbReference type="EMBL" id="JBAMMX010000004">
    <property type="protein sequence ID" value="KAK6942967.1"/>
    <property type="molecule type" value="Genomic_DNA"/>
</dbReference>
<evidence type="ECO:0000259" key="3">
    <source>
        <dbReference type="Pfam" id="PF25255"/>
    </source>
</evidence>
<accession>A0AAN8W7A3</accession>
<dbReference type="Pfam" id="PF23161">
    <property type="entry name" value="HTH_RNase_II"/>
    <property type="match status" value="3"/>
</dbReference>
<dbReference type="SUPFAM" id="SSF50249">
    <property type="entry name" value="Nucleic acid-binding proteins"/>
    <property type="match status" value="1"/>
</dbReference>
<name>A0AAN8W7A3_9MAGN</name>
<feature type="domain" description="Ribonuclease II-like barrel" evidence="2">
    <location>
        <begin position="7"/>
        <end position="58"/>
    </location>
</feature>
<evidence type="ECO:0000313" key="4">
    <source>
        <dbReference type="EMBL" id="KAK6942967.1"/>
    </source>
</evidence>
<dbReference type="Proteomes" id="UP001370490">
    <property type="component" value="Unassembled WGS sequence"/>
</dbReference>
<dbReference type="InterPro" id="IPR057324">
    <property type="entry name" value="WH_RNase_II"/>
</dbReference>
<comment type="caution">
    <text evidence="4">The sequence shown here is derived from an EMBL/GenBank/DDBJ whole genome shotgun (WGS) entry which is preliminary data.</text>
</comment>
<proteinExistence type="predicted"/>
<keyword evidence="5" id="KW-1185">Reference proteome</keyword>
<feature type="non-terminal residue" evidence="4">
    <location>
        <position position="1"/>
    </location>
</feature>
<feature type="domain" description="Ribonuclease II winged helix" evidence="3">
    <location>
        <begin position="92"/>
        <end position="156"/>
    </location>
</feature>
<protein>
    <submittedName>
        <fullName evidence="4">Uncharacterized protein</fullName>
    </submittedName>
</protein>
<evidence type="ECO:0000259" key="2">
    <source>
        <dbReference type="Pfam" id="PF23163"/>
    </source>
</evidence>
<gene>
    <name evidence="4" type="ORF">RJ641_028344</name>
</gene>
<dbReference type="Pfam" id="PF23163">
    <property type="entry name" value="CSD_RNase_II"/>
    <property type="match status" value="2"/>
</dbReference>
<evidence type="ECO:0000259" key="1">
    <source>
        <dbReference type="Pfam" id="PF23161"/>
    </source>
</evidence>
<feature type="domain" description="Ribonuclease II-like barrel" evidence="2">
    <location>
        <begin position="297"/>
        <end position="321"/>
    </location>
</feature>
<reference evidence="4 5" key="1">
    <citation type="submission" date="2023-12" db="EMBL/GenBank/DDBJ databases">
        <title>A high-quality genome assembly for Dillenia turbinata (Dilleniales).</title>
        <authorList>
            <person name="Chanderbali A."/>
        </authorList>
    </citation>
    <scope>NUCLEOTIDE SEQUENCE [LARGE SCALE GENOMIC DNA]</scope>
    <source>
        <strain evidence="4">LSX21</strain>
        <tissue evidence="4">Leaf</tissue>
    </source>
</reference>
<sequence>KIEKCTLRKGALLKFRKDSKGVLLAVAQKPVGKKELDGIRSEWHHIRHQAAATYIVPGVEILIVQKSLCLFKKLKIIWLVIVKNTMLMIFDMDSSLLEFAWVEVLEKNNSVTVDELAELLYTPNPIMVFGSSEPLYRARLLLPRDEIYFTVLENKRPMGCLWTSIHCPEGNSGSVKLAKEVAEMELQEFIQLLTSSRAMPLGSKPSKSSWKAEDKLSQKIDSLEAFAIDACKNNDEIKTAAENILYQCQCFSAMPLGSKPSKSSWKAEDKLSQKIDSLEASIDACKNNDEIKTAAERKDSERVLLAVAQKPDGKKNWMVSDLLDFADSSFSGYIFPFLLLLFGSRMASHPPSSLSKSDTLFLVVPGVKNFDHTESLSLFKRLKIIWLVVVKNRMLMIFDMDSSLLEFASVELLEKNKLVTVEELAESLLRAIVLIHCCQDMRFISLCKRIKAYGLFMVLDQLSRAMPFSSKPSKSSWKAEDKILRKIESLEAFAIDACKNDDEKKKAAKAIFHILEEMGLPRTASVAVSLLIFPFTHRKDLTHLKVYAIDVDKADELDDALSATWKQAGLKEAVRRGTSLFLHTANYPMFPEKPAMEGMSLKQGTRLLQCLQYFILMEEYTIDNSQTNLHVDILRLKFRHIIFCRVLLIGTRAVRDGKCHATLSFGMERMEEWNHGHQTVGCKLKAIPIPIATANIQLLTSARAMPLGSKPSKSSWKADDKLSQKIESLEAFAIDACKNNDENKTAAKVIFPVNHAVVYCWISQGPLCERRNASRMIMLVYVFHLVHILTCLKETALLMFCYLCNESILKEMGLPRTASAAVNLLIDIGYFPSHIKIDLLKLNIPTDHLDDIILAAESLLSESTDPDEASLLFPEIFII</sequence>